<evidence type="ECO:0008006" key="4">
    <source>
        <dbReference type="Google" id="ProtNLM"/>
    </source>
</evidence>
<dbReference type="SUPFAM" id="SSF69304">
    <property type="entry name" value="Tricorn protease N-terminal domain"/>
    <property type="match status" value="1"/>
</dbReference>
<name>A0A371P8Y3_9BACL</name>
<dbReference type="AlphaFoldDB" id="A0A371P8Y3"/>
<reference evidence="2 3" key="1">
    <citation type="submission" date="2018-08" db="EMBL/GenBank/DDBJ databases">
        <title>Paenibacillus sp. M4BSY-1, whole genome shotgun sequence.</title>
        <authorList>
            <person name="Tuo L."/>
        </authorList>
    </citation>
    <scope>NUCLEOTIDE SEQUENCE [LARGE SCALE GENOMIC DNA]</scope>
    <source>
        <strain evidence="2 3">M4BSY-1</strain>
    </source>
</reference>
<proteinExistence type="predicted"/>
<evidence type="ECO:0000313" key="2">
    <source>
        <dbReference type="EMBL" id="REK71950.1"/>
    </source>
</evidence>
<dbReference type="InterPro" id="IPR011042">
    <property type="entry name" value="6-blade_b-propeller_TolB-like"/>
</dbReference>
<dbReference type="NCBIfam" id="TIGR04275">
    <property type="entry name" value="beta_prop_Msarc"/>
    <property type="match status" value="1"/>
</dbReference>
<keyword evidence="3" id="KW-1185">Reference proteome</keyword>
<dbReference type="EMBL" id="QUBQ01000004">
    <property type="protein sequence ID" value="REK71950.1"/>
    <property type="molecule type" value="Genomic_DNA"/>
</dbReference>
<keyword evidence="1" id="KW-1133">Transmembrane helix</keyword>
<accession>A0A371P8Y3</accession>
<sequence>MELFAQKKRRYKSRGELMKTKHLIVIVIFIISIGCSSGVGGTQEKLKPKKIKSFQPLEERVVDGWRGALDGDRLVAKSDDKLTVIDLATNKQLASISVEYEAGFDISGNYVVWSDLRNEQTSIGELGSYDEANADIFLYNLSTGEERQLTTDSSAQIQPRIWENYMVWMDNSSDTVKEYPTHWQIVLYNIETGEQKTITSGDGGHTDPDIDAGNVVWEDGRHVTKRGLRGGGNLPENNTDIYLYRIETGETIPIAIESYKEGLPRVSGNLITWEAFNGSYKGNAFVYDTVTEKTLQVTNLAVDQRTPVIHGKFVAWMDERNGSSTHDVGPGPHDSDIYLADLEKGTEVRISGEGPQILPLISDRWIVYGKSTDAGAVLTAVRHR</sequence>
<comment type="caution">
    <text evidence="2">The sequence shown here is derived from an EMBL/GenBank/DDBJ whole genome shotgun (WGS) entry which is preliminary data.</text>
</comment>
<organism evidence="2 3">
    <name type="scientific">Paenibacillus paeoniae</name>
    <dbReference type="NCBI Taxonomy" id="2292705"/>
    <lineage>
        <taxon>Bacteria</taxon>
        <taxon>Bacillati</taxon>
        <taxon>Bacillota</taxon>
        <taxon>Bacilli</taxon>
        <taxon>Bacillales</taxon>
        <taxon>Paenibacillaceae</taxon>
        <taxon>Paenibacillus</taxon>
    </lineage>
</organism>
<dbReference type="OrthoDB" id="9815657at2"/>
<dbReference type="PANTHER" id="PTHR36842">
    <property type="entry name" value="PROTEIN TOLB HOMOLOG"/>
    <property type="match status" value="1"/>
</dbReference>
<dbReference type="Gene3D" id="2.120.10.30">
    <property type="entry name" value="TolB, C-terminal domain"/>
    <property type="match status" value="2"/>
</dbReference>
<dbReference type="Proteomes" id="UP000261905">
    <property type="component" value="Unassembled WGS sequence"/>
</dbReference>
<evidence type="ECO:0000313" key="3">
    <source>
        <dbReference type="Proteomes" id="UP000261905"/>
    </source>
</evidence>
<dbReference type="PROSITE" id="PS51257">
    <property type="entry name" value="PROKAR_LIPOPROTEIN"/>
    <property type="match status" value="1"/>
</dbReference>
<protein>
    <recommendedName>
        <fullName evidence="4">WD40 repeat domain-containing protein</fullName>
    </recommendedName>
</protein>
<gene>
    <name evidence="2" type="ORF">DX130_19820</name>
</gene>
<dbReference type="PANTHER" id="PTHR36842:SF1">
    <property type="entry name" value="PROTEIN TOLB"/>
    <property type="match status" value="1"/>
</dbReference>
<keyword evidence="1" id="KW-0812">Transmembrane</keyword>
<keyword evidence="1" id="KW-0472">Membrane</keyword>
<evidence type="ECO:0000256" key="1">
    <source>
        <dbReference type="SAM" id="Phobius"/>
    </source>
</evidence>
<feature type="transmembrane region" description="Helical" evidence="1">
    <location>
        <begin position="21"/>
        <end position="40"/>
    </location>
</feature>
<dbReference type="InterPro" id="IPR027618">
    <property type="entry name" value="Beta_prop_Msarc"/>
</dbReference>